<keyword evidence="3" id="KW-0804">Transcription</keyword>
<dbReference type="InterPro" id="IPR002577">
    <property type="entry name" value="HTH_HxlR"/>
</dbReference>
<dbReference type="PROSITE" id="PS51118">
    <property type="entry name" value="HTH_HXLR"/>
    <property type="match status" value="1"/>
</dbReference>
<feature type="region of interest" description="Disordered" evidence="4">
    <location>
        <begin position="142"/>
        <end position="169"/>
    </location>
</feature>
<evidence type="ECO:0000256" key="1">
    <source>
        <dbReference type="ARBA" id="ARBA00023015"/>
    </source>
</evidence>
<dbReference type="InterPro" id="IPR036390">
    <property type="entry name" value="WH_DNA-bd_sf"/>
</dbReference>
<protein>
    <submittedName>
        <fullName evidence="6">Winged helix-turn-helix transcriptional regulator</fullName>
    </submittedName>
</protein>
<evidence type="ECO:0000313" key="6">
    <source>
        <dbReference type="EMBL" id="MFB9674675.1"/>
    </source>
</evidence>
<keyword evidence="2" id="KW-0238">DNA-binding</keyword>
<reference evidence="6 7" key="1">
    <citation type="submission" date="2024-09" db="EMBL/GenBank/DDBJ databases">
        <authorList>
            <person name="Sun Q."/>
            <person name="Mori K."/>
        </authorList>
    </citation>
    <scope>NUCLEOTIDE SEQUENCE [LARGE SCALE GENOMIC DNA]</scope>
    <source>
        <strain evidence="6 7">JCM 3028</strain>
    </source>
</reference>
<organism evidence="6 7">
    <name type="scientific">Streptosporangium vulgare</name>
    <dbReference type="NCBI Taxonomy" id="46190"/>
    <lineage>
        <taxon>Bacteria</taxon>
        <taxon>Bacillati</taxon>
        <taxon>Actinomycetota</taxon>
        <taxon>Actinomycetes</taxon>
        <taxon>Streptosporangiales</taxon>
        <taxon>Streptosporangiaceae</taxon>
        <taxon>Streptosporangium</taxon>
    </lineage>
</organism>
<evidence type="ECO:0000259" key="5">
    <source>
        <dbReference type="PROSITE" id="PS51118"/>
    </source>
</evidence>
<comment type="caution">
    <text evidence="6">The sequence shown here is derived from an EMBL/GenBank/DDBJ whole genome shotgun (WGS) entry which is preliminary data.</text>
</comment>
<accession>A0ABV5T6I2</accession>
<evidence type="ECO:0000256" key="4">
    <source>
        <dbReference type="SAM" id="MobiDB-lite"/>
    </source>
</evidence>
<evidence type="ECO:0000313" key="7">
    <source>
        <dbReference type="Proteomes" id="UP001589610"/>
    </source>
</evidence>
<dbReference type="Pfam" id="PF01638">
    <property type="entry name" value="HxlR"/>
    <property type="match status" value="1"/>
</dbReference>
<dbReference type="PANTHER" id="PTHR33204">
    <property type="entry name" value="TRANSCRIPTIONAL REGULATOR, MARR FAMILY"/>
    <property type="match status" value="1"/>
</dbReference>
<feature type="domain" description="HTH hxlR-type" evidence="5">
    <location>
        <begin position="11"/>
        <end position="108"/>
    </location>
</feature>
<sequence>MQRTRFGDMACSIARTLDVIGEPWSPLILRNIYVGISRFDQIQQSLDISRKVLTERLKWLVENDVLERREYSSRPPRHEYTLTAKGLELCDLLLVMVRWGDRWTAGEAGPPVLYRHHACGEISHVELRCSVCDRPMSAADVDVLPGPGAGPPAASHDRTGTDRYEHTDS</sequence>
<dbReference type="Proteomes" id="UP001589610">
    <property type="component" value="Unassembled WGS sequence"/>
</dbReference>
<gene>
    <name evidence="6" type="ORF">ACFFRH_04170</name>
</gene>
<dbReference type="InterPro" id="IPR036388">
    <property type="entry name" value="WH-like_DNA-bd_sf"/>
</dbReference>
<dbReference type="RefSeq" id="WP_344743082.1">
    <property type="nucleotide sequence ID" value="NZ_BAAAWW010000016.1"/>
</dbReference>
<dbReference type="Gene3D" id="1.10.10.10">
    <property type="entry name" value="Winged helix-like DNA-binding domain superfamily/Winged helix DNA-binding domain"/>
    <property type="match status" value="1"/>
</dbReference>
<dbReference type="PANTHER" id="PTHR33204:SF36">
    <property type="entry name" value="TRANSCRIPTIONAL REGULATORY PROTEIN"/>
    <property type="match status" value="1"/>
</dbReference>
<dbReference type="SUPFAM" id="SSF46785">
    <property type="entry name" value="Winged helix' DNA-binding domain"/>
    <property type="match status" value="1"/>
</dbReference>
<keyword evidence="1" id="KW-0805">Transcription regulation</keyword>
<evidence type="ECO:0000256" key="2">
    <source>
        <dbReference type="ARBA" id="ARBA00023125"/>
    </source>
</evidence>
<name>A0ABV5T6I2_9ACTN</name>
<dbReference type="EMBL" id="JBHMBS010000002">
    <property type="protein sequence ID" value="MFB9674675.1"/>
    <property type="molecule type" value="Genomic_DNA"/>
</dbReference>
<feature type="compositionally biased region" description="Basic and acidic residues" evidence="4">
    <location>
        <begin position="155"/>
        <end position="169"/>
    </location>
</feature>
<evidence type="ECO:0000256" key="3">
    <source>
        <dbReference type="ARBA" id="ARBA00023163"/>
    </source>
</evidence>
<keyword evidence="7" id="KW-1185">Reference proteome</keyword>
<proteinExistence type="predicted"/>